<dbReference type="InterPro" id="IPR003200">
    <property type="entry name" value="Nict_dMeBzImd_PRibTrfase"/>
</dbReference>
<dbReference type="Proteomes" id="UP001519887">
    <property type="component" value="Unassembled WGS sequence"/>
</dbReference>
<keyword evidence="5" id="KW-0169">Cobalamin biosynthesis</keyword>
<dbReference type="EMBL" id="JAHZIK010003724">
    <property type="protein sequence ID" value="MBW7462241.1"/>
    <property type="molecule type" value="Genomic_DNA"/>
</dbReference>
<evidence type="ECO:0000313" key="10">
    <source>
        <dbReference type="EMBL" id="MBW7462241.1"/>
    </source>
</evidence>
<evidence type="ECO:0000256" key="9">
    <source>
        <dbReference type="ARBA" id="ARBA00047340"/>
    </source>
</evidence>
<evidence type="ECO:0000256" key="4">
    <source>
        <dbReference type="ARBA" id="ARBA00015486"/>
    </source>
</evidence>
<keyword evidence="7" id="KW-0808">Transferase</keyword>
<reference evidence="10 11" key="1">
    <citation type="submission" date="2021-07" db="EMBL/GenBank/DDBJ databases">
        <title>Paenibacillus radiodurans sp. nov., isolated from the southeastern edge of Tengger Desert.</title>
        <authorList>
            <person name="Zhang G."/>
        </authorList>
    </citation>
    <scope>NUCLEOTIDE SEQUENCE [LARGE SCALE GENOMIC DNA]</scope>
    <source>
        <strain evidence="10 11">CCM 7311</strain>
    </source>
</reference>
<evidence type="ECO:0000256" key="5">
    <source>
        <dbReference type="ARBA" id="ARBA00022573"/>
    </source>
</evidence>
<evidence type="ECO:0000256" key="2">
    <source>
        <dbReference type="ARBA" id="ARBA00007110"/>
    </source>
</evidence>
<comment type="caution">
    <text evidence="10">The sequence shown here is derived from an EMBL/GenBank/DDBJ whole genome shotgun (WGS) entry which is preliminary data.</text>
</comment>
<dbReference type="GO" id="GO:0016757">
    <property type="term" value="F:glycosyltransferase activity"/>
    <property type="evidence" value="ECO:0007669"/>
    <property type="project" value="UniProtKB-KW"/>
</dbReference>
<evidence type="ECO:0000313" key="11">
    <source>
        <dbReference type="Proteomes" id="UP001519887"/>
    </source>
</evidence>
<dbReference type="PANTHER" id="PTHR43463:SF1">
    <property type="entry name" value="NICOTINATE-NUCLEOTIDE--DIMETHYLBENZIMIDAZOLE PHOSPHORIBOSYLTRANSFERASE"/>
    <property type="match status" value="1"/>
</dbReference>
<feature type="non-terminal residue" evidence="10">
    <location>
        <position position="87"/>
    </location>
</feature>
<proteinExistence type="inferred from homology"/>
<dbReference type="InterPro" id="IPR036087">
    <property type="entry name" value="Nict_dMeBzImd_PRibTrfase_sf"/>
</dbReference>
<comment type="catalytic activity">
    <reaction evidence="9">
        <text>5,6-dimethylbenzimidazole + nicotinate beta-D-ribonucleotide = alpha-ribazole 5'-phosphate + nicotinate + H(+)</text>
        <dbReference type="Rhea" id="RHEA:11196"/>
        <dbReference type="ChEBI" id="CHEBI:15378"/>
        <dbReference type="ChEBI" id="CHEBI:15890"/>
        <dbReference type="ChEBI" id="CHEBI:32544"/>
        <dbReference type="ChEBI" id="CHEBI:57502"/>
        <dbReference type="ChEBI" id="CHEBI:57918"/>
        <dbReference type="EC" id="2.4.2.21"/>
    </reaction>
</comment>
<accession>A0ABS7CNW2</accession>
<evidence type="ECO:0000256" key="8">
    <source>
        <dbReference type="ARBA" id="ARBA00030686"/>
    </source>
</evidence>
<comment type="similarity">
    <text evidence="2">Belongs to the CobT family.</text>
</comment>
<dbReference type="SUPFAM" id="SSF52733">
    <property type="entry name" value="Nicotinate mononucleotide:5,6-dimethylbenzimidazole phosphoribosyltransferase (CobT)"/>
    <property type="match status" value="1"/>
</dbReference>
<comment type="pathway">
    <text evidence="1">Nucleoside biosynthesis; alpha-ribazole biosynthesis; alpha-ribazole from 5,6-dimethylbenzimidazole: step 1/2.</text>
</comment>
<dbReference type="Pfam" id="PF02277">
    <property type="entry name" value="DBI_PRT"/>
    <property type="match status" value="1"/>
</dbReference>
<gene>
    <name evidence="10" type="ORF">K0U00_50140</name>
</gene>
<keyword evidence="6 10" id="KW-0328">Glycosyltransferase</keyword>
<sequence length="87" mass="9022">MNEAKLNMLIQGIDPVSKETVEAAEQHLNNLTKPPGSLGRLEAIAAQIAGITGELAPDLSKRAVVVMAADHGVCEEGVSAFPSEVTA</sequence>
<dbReference type="Gene3D" id="1.10.1610.10">
    <property type="match status" value="1"/>
</dbReference>
<dbReference type="EC" id="2.4.2.21" evidence="3"/>
<evidence type="ECO:0000256" key="6">
    <source>
        <dbReference type="ARBA" id="ARBA00022676"/>
    </source>
</evidence>
<dbReference type="InterPro" id="IPR023195">
    <property type="entry name" value="Nict_dMeBzImd_PRibTrfase_N"/>
</dbReference>
<keyword evidence="11" id="KW-1185">Reference proteome</keyword>
<organism evidence="10 11">
    <name type="scientific">Paenibacillus sepulcri</name>
    <dbReference type="NCBI Taxonomy" id="359917"/>
    <lineage>
        <taxon>Bacteria</taxon>
        <taxon>Bacillati</taxon>
        <taxon>Bacillota</taxon>
        <taxon>Bacilli</taxon>
        <taxon>Bacillales</taxon>
        <taxon>Paenibacillaceae</taxon>
        <taxon>Paenibacillus</taxon>
    </lineage>
</organism>
<evidence type="ECO:0000256" key="3">
    <source>
        <dbReference type="ARBA" id="ARBA00011991"/>
    </source>
</evidence>
<evidence type="ECO:0000256" key="1">
    <source>
        <dbReference type="ARBA" id="ARBA00005049"/>
    </source>
</evidence>
<protein>
    <recommendedName>
        <fullName evidence="4">Nicotinate-nucleotide--dimethylbenzimidazole phosphoribosyltransferase</fullName>
        <ecNumber evidence="3">2.4.2.21</ecNumber>
    </recommendedName>
    <alternativeName>
        <fullName evidence="8">N(1)-alpha-phosphoribosyltransferase</fullName>
    </alternativeName>
</protein>
<evidence type="ECO:0000256" key="7">
    <source>
        <dbReference type="ARBA" id="ARBA00022679"/>
    </source>
</evidence>
<dbReference type="PANTHER" id="PTHR43463">
    <property type="entry name" value="NICOTINATE-NUCLEOTIDE--DIMETHYLBENZIMIDAZOLE PHOSPHORIBOSYLTRANSFERASE"/>
    <property type="match status" value="1"/>
</dbReference>
<name>A0ABS7CNW2_9BACL</name>